<reference evidence="13" key="1">
    <citation type="journal article" date="2016" name="Nat. Commun.">
        <title>The Gonium pectorale genome demonstrates co-option of cell cycle regulation during the evolution of multicellularity.</title>
        <authorList>
            <person name="Hanschen E.R."/>
            <person name="Marriage T.N."/>
            <person name="Ferris P.J."/>
            <person name="Hamaji T."/>
            <person name="Toyoda A."/>
            <person name="Fujiyama A."/>
            <person name="Neme R."/>
            <person name="Noguchi H."/>
            <person name="Minakuchi Y."/>
            <person name="Suzuki M."/>
            <person name="Kawai-Toyooka H."/>
            <person name="Smith D.R."/>
            <person name="Sparks H."/>
            <person name="Anderson J."/>
            <person name="Bakaric R."/>
            <person name="Luria V."/>
            <person name="Karger A."/>
            <person name="Kirschner M.W."/>
            <person name="Durand P.M."/>
            <person name="Michod R.E."/>
            <person name="Nozaki H."/>
            <person name="Olson B.J."/>
        </authorList>
    </citation>
    <scope>NUCLEOTIDE SEQUENCE [LARGE SCALE GENOMIC DNA]</scope>
    <source>
        <strain evidence="13">NIES-2863</strain>
    </source>
</reference>
<evidence type="ECO:0008006" key="14">
    <source>
        <dbReference type="Google" id="ProtNLM"/>
    </source>
</evidence>
<dbReference type="SUPFAM" id="SSF52833">
    <property type="entry name" value="Thioredoxin-like"/>
    <property type="match status" value="1"/>
</dbReference>
<dbReference type="PIRSF" id="PIRSF037736">
    <property type="entry name" value="SCO1"/>
    <property type="match status" value="1"/>
</dbReference>
<protein>
    <recommendedName>
        <fullName evidence="14">Thioredoxin domain-containing protein</fullName>
    </recommendedName>
</protein>
<name>A0A150FX78_GONPE</name>
<dbReference type="GO" id="GO:0006878">
    <property type="term" value="P:intracellular copper ion homeostasis"/>
    <property type="evidence" value="ECO:0007669"/>
    <property type="project" value="UniProtKB-UniRule"/>
</dbReference>
<dbReference type="Gene3D" id="3.40.30.10">
    <property type="entry name" value="Glutaredoxin"/>
    <property type="match status" value="1"/>
</dbReference>
<comment type="subcellular location">
    <subcellularLocation>
        <location evidence="1 8">Mitochondrion inner membrane</location>
    </subcellularLocation>
</comment>
<dbReference type="STRING" id="33097.A0A150FX78"/>
<dbReference type="CDD" id="cd02968">
    <property type="entry name" value="SCO"/>
    <property type="match status" value="1"/>
</dbReference>
<evidence type="ECO:0000256" key="10">
    <source>
        <dbReference type="PIRSR" id="PIRSR603782-2"/>
    </source>
</evidence>
<dbReference type="PANTHER" id="PTHR12151:SF5">
    <property type="entry name" value="AT19154P"/>
    <property type="match status" value="1"/>
</dbReference>
<proteinExistence type="inferred from homology"/>
<evidence type="ECO:0000256" key="6">
    <source>
        <dbReference type="ARBA" id="ARBA00023128"/>
    </source>
</evidence>
<evidence type="ECO:0000256" key="1">
    <source>
        <dbReference type="ARBA" id="ARBA00004273"/>
    </source>
</evidence>
<dbReference type="EMBL" id="LSYV01000186">
    <property type="protein sequence ID" value="KXZ42188.1"/>
    <property type="molecule type" value="Genomic_DNA"/>
</dbReference>
<dbReference type="Pfam" id="PF02630">
    <property type="entry name" value="SCO1-SenC"/>
    <property type="match status" value="1"/>
</dbReference>
<evidence type="ECO:0000256" key="2">
    <source>
        <dbReference type="ARBA" id="ARBA00010996"/>
    </source>
</evidence>
<keyword evidence="6 8" id="KW-0496">Mitochondrion</keyword>
<dbReference type="Proteomes" id="UP000075714">
    <property type="component" value="Unassembled WGS sequence"/>
</dbReference>
<evidence type="ECO:0000313" key="12">
    <source>
        <dbReference type="EMBL" id="KXZ42188.1"/>
    </source>
</evidence>
<feature type="signal peptide" evidence="11">
    <location>
        <begin position="1"/>
        <end position="17"/>
    </location>
</feature>
<comment type="caution">
    <text evidence="12">The sequence shown here is derived from an EMBL/GenBank/DDBJ whole genome shotgun (WGS) entry which is preliminary data.</text>
</comment>
<evidence type="ECO:0000256" key="5">
    <source>
        <dbReference type="ARBA" id="ARBA00023008"/>
    </source>
</evidence>
<evidence type="ECO:0000256" key="9">
    <source>
        <dbReference type="PIRSR" id="PIRSR037736-1"/>
    </source>
</evidence>
<evidence type="ECO:0000313" key="13">
    <source>
        <dbReference type="Proteomes" id="UP000075714"/>
    </source>
</evidence>
<evidence type="ECO:0000256" key="7">
    <source>
        <dbReference type="ARBA" id="ARBA00023136"/>
    </source>
</evidence>
<dbReference type="InterPro" id="IPR017276">
    <property type="entry name" value="Synth_of_cyt-c-oxidase_Sco1/2"/>
</dbReference>
<dbReference type="InterPro" id="IPR036249">
    <property type="entry name" value="Thioredoxin-like_sf"/>
</dbReference>
<evidence type="ECO:0000256" key="3">
    <source>
        <dbReference type="ARBA" id="ARBA00022723"/>
    </source>
</evidence>
<keyword evidence="7" id="KW-0472">Membrane</keyword>
<dbReference type="GO" id="GO:0005743">
    <property type="term" value="C:mitochondrial inner membrane"/>
    <property type="evidence" value="ECO:0007669"/>
    <property type="project" value="UniProtKB-SubCell"/>
</dbReference>
<feature type="binding site" evidence="9">
    <location>
        <position position="75"/>
    </location>
    <ligand>
        <name>Cu cation</name>
        <dbReference type="ChEBI" id="CHEBI:23378"/>
    </ligand>
</feature>
<gene>
    <name evidence="12" type="ORF">GPECTOR_187g284</name>
</gene>
<dbReference type="GO" id="GO:0016531">
    <property type="term" value="F:copper chaperone activity"/>
    <property type="evidence" value="ECO:0007669"/>
    <property type="project" value="InterPro"/>
</dbReference>
<comment type="similarity">
    <text evidence="2 8">Belongs to the SCO1/2 family.</text>
</comment>
<keyword evidence="13" id="KW-1185">Reference proteome</keyword>
<dbReference type="FunFam" id="3.40.30.10:FF:000013">
    <property type="entry name" value="Blast:Protein SCO1 homolog, mitochondrial"/>
    <property type="match status" value="1"/>
</dbReference>
<evidence type="ECO:0000256" key="11">
    <source>
        <dbReference type="SAM" id="SignalP"/>
    </source>
</evidence>
<organism evidence="12 13">
    <name type="scientific">Gonium pectorale</name>
    <name type="common">Green alga</name>
    <dbReference type="NCBI Taxonomy" id="33097"/>
    <lineage>
        <taxon>Eukaryota</taxon>
        <taxon>Viridiplantae</taxon>
        <taxon>Chlorophyta</taxon>
        <taxon>core chlorophytes</taxon>
        <taxon>Chlorophyceae</taxon>
        <taxon>CS clade</taxon>
        <taxon>Chlamydomonadales</taxon>
        <taxon>Volvocaceae</taxon>
        <taxon>Gonium</taxon>
    </lineage>
</organism>
<accession>A0A150FX78</accession>
<keyword evidence="10" id="KW-1015">Disulfide bond</keyword>
<feature type="binding site" evidence="9">
    <location>
        <position position="164"/>
    </location>
    <ligand>
        <name>Cu cation</name>
        <dbReference type="ChEBI" id="CHEBI:23378"/>
    </ligand>
</feature>
<feature type="disulfide bond" description="Redox-active" evidence="10">
    <location>
        <begin position="75"/>
        <end position="79"/>
    </location>
</feature>
<keyword evidence="4 8" id="KW-0999">Mitochondrion inner membrane</keyword>
<keyword evidence="11" id="KW-0732">Signal</keyword>
<dbReference type="GO" id="GO:0033617">
    <property type="term" value="P:mitochondrial respiratory chain complex IV assembly"/>
    <property type="evidence" value="ECO:0007669"/>
    <property type="project" value="TreeGrafter"/>
</dbReference>
<keyword evidence="5 9" id="KW-0186">Copper</keyword>
<feature type="binding site" evidence="9">
    <location>
        <position position="79"/>
    </location>
    <ligand>
        <name>Cu cation</name>
        <dbReference type="ChEBI" id="CHEBI:23378"/>
    </ligand>
</feature>
<feature type="chain" id="PRO_5007561747" description="Thioredoxin domain-containing protein" evidence="11">
    <location>
        <begin position="18"/>
        <end position="230"/>
    </location>
</feature>
<keyword evidence="3 9" id="KW-0479">Metal-binding</keyword>
<dbReference type="GO" id="GO:0005507">
    <property type="term" value="F:copper ion binding"/>
    <property type="evidence" value="ECO:0007669"/>
    <property type="project" value="InterPro"/>
</dbReference>
<dbReference type="PANTHER" id="PTHR12151">
    <property type="entry name" value="ELECTRON TRANSPORT PROTIN SCO1/SENC FAMILY MEMBER"/>
    <property type="match status" value="1"/>
</dbReference>
<dbReference type="OrthoDB" id="270009at2759"/>
<dbReference type="AlphaFoldDB" id="A0A150FX78"/>
<evidence type="ECO:0000256" key="4">
    <source>
        <dbReference type="ARBA" id="ARBA00022792"/>
    </source>
</evidence>
<sequence length="230" mass="25681">MRTLILMLMAGAGVTYATRTYTEQKMQQVVAKSQQVVGQAAVGGPFDLIDQDGKRFTDKDLHGEFALLYFGFTHCPDICPDELEKVSESINLIDKWTGVKITPVFISVDPQRDKPPLVKSYVREFHPRMVGLTGDLDNIKTVSKSYRVYYSKTGESDTDYLVDHSIIHYLIDPAGDFVTFFGKNTDAQQLATQVLQHLESWQKEHPDYHRGKALKPPLQTAAAAAAGTAK</sequence>
<dbReference type="InterPro" id="IPR003782">
    <property type="entry name" value="SCO1/SenC"/>
</dbReference>
<evidence type="ECO:0000256" key="8">
    <source>
        <dbReference type="PIRNR" id="PIRNR037736"/>
    </source>
</evidence>